<evidence type="ECO:0000313" key="6">
    <source>
        <dbReference type="EMBL" id="OIW10197.1"/>
    </source>
</evidence>
<sequence length="490" mass="55113">MGNKNHDLHILFFPFLANGHIIPCIDLARVFVNRGTKATIVTTNLNVPLISRTIGKANINIRTIRFPSPEETGLPEGCENSESALAPDKFIKFMKSTLLLREPLEKVLEEERPDCIIADMFFPWATDSAAKFNIPRIVFHGLGFFPLCVLACVRQYKPQDKVSSYSEPFVVPNLPGEITLTKMQLPQVPQHDKVFSQLLEESNDSEVKSYGVIANSFYELEPVYADHYRNELGRRAWHLGPVSLCKRDREEKALRGREAAIDGHECLKWLENKETNSVVYVCFGSMTSFPDVQLKEIAMGLEASGQPFIWVVKKGSKSEDEKLEWLPEGFEERIEGKGLIIRGWAPQVMILEHEAIGGFVTHCGWNSTLEGVCAGLPMVTWPMYGEQFYNAKFLSDVVKIGVGVGVETWIGIIGREPVKKDAIEKAVKRVMVGEEAEQMRKRAKELGEKARRAVEEGGSSYIDFDSLINDLRSLAMSETKEQSNIKSTEI</sequence>
<evidence type="ECO:0000256" key="5">
    <source>
        <dbReference type="RuleBase" id="RU362057"/>
    </source>
</evidence>
<dbReference type="Pfam" id="PF00201">
    <property type="entry name" value="UDPGT"/>
    <property type="match status" value="1"/>
</dbReference>
<dbReference type="EMBL" id="CM007366">
    <property type="protein sequence ID" value="OIW10197.1"/>
    <property type="molecule type" value="Genomic_DNA"/>
</dbReference>
<dbReference type="InterPro" id="IPR035595">
    <property type="entry name" value="UDP_glycos_trans_CS"/>
</dbReference>
<evidence type="ECO:0000256" key="1">
    <source>
        <dbReference type="ARBA" id="ARBA00009995"/>
    </source>
</evidence>
<dbReference type="PROSITE" id="PS00375">
    <property type="entry name" value="UDPGT"/>
    <property type="match status" value="1"/>
</dbReference>
<dbReference type="PANTHER" id="PTHR48047:SF45">
    <property type="entry name" value="SCOPOLETIN GLUCOSYLTRANSFERASE-LIKE"/>
    <property type="match status" value="1"/>
</dbReference>
<dbReference type="SUPFAM" id="SSF53756">
    <property type="entry name" value="UDP-Glycosyltransferase/glycogen phosphorylase"/>
    <property type="match status" value="1"/>
</dbReference>
<dbReference type="Gramene" id="OIW10197">
    <property type="protein sequence ID" value="OIW10197"/>
    <property type="gene ID" value="TanjilG_27948"/>
</dbReference>
<keyword evidence="2 4" id="KW-0328">Glycosyltransferase</keyword>
<organism evidence="6 7">
    <name type="scientific">Lupinus angustifolius</name>
    <name type="common">Narrow-leaved blue lupine</name>
    <dbReference type="NCBI Taxonomy" id="3871"/>
    <lineage>
        <taxon>Eukaryota</taxon>
        <taxon>Viridiplantae</taxon>
        <taxon>Streptophyta</taxon>
        <taxon>Embryophyta</taxon>
        <taxon>Tracheophyta</taxon>
        <taxon>Spermatophyta</taxon>
        <taxon>Magnoliopsida</taxon>
        <taxon>eudicotyledons</taxon>
        <taxon>Gunneridae</taxon>
        <taxon>Pentapetalae</taxon>
        <taxon>rosids</taxon>
        <taxon>fabids</taxon>
        <taxon>Fabales</taxon>
        <taxon>Fabaceae</taxon>
        <taxon>Papilionoideae</taxon>
        <taxon>50 kb inversion clade</taxon>
        <taxon>genistoids sensu lato</taxon>
        <taxon>core genistoids</taxon>
        <taxon>Genisteae</taxon>
        <taxon>Lupinus</taxon>
    </lineage>
</organism>
<evidence type="ECO:0000256" key="2">
    <source>
        <dbReference type="ARBA" id="ARBA00022676"/>
    </source>
</evidence>
<dbReference type="FunFam" id="3.40.50.2000:FF:000047">
    <property type="entry name" value="Glycosyltransferase"/>
    <property type="match status" value="1"/>
</dbReference>
<evidence type="ECO:0000256" key="4">
    <source>
        <dbReference type="RuleBase" id="RU003718"/>
    </source>
</evidence>
<proteinExistence type="inferred from homology"/>
<dbReference type="CDD" id="cd03784">
    <property type="entry name" value="GT1_Gtf-like"/>
    <property type="match status" value="1"/>
</dbReference>
<accession>A0A4P1RG81</accession>
<keyword evidence="3 4" id="KW-0808">Transferase</keyword>
<dbReference type="GO" id="GO:0035251">
    <property type="term" value="F:UDP-glucosyltransferase activity"/>
    <property type="evidence" value="ECO:0007669"/>
    <property type="project" value="TreeGrafter"/>
</dbReference>
<dbReference type="InterPro" id="IPR002213">
    <property type="entry name" value="UDP_glucos_trans"/>
</dbReference>
<protein>
    <recommendedName>
        <fullName evidence="5">Glycosyltransferase</fullName>
        <ecNumber evidence="5">2.4.1.-</ecNumber>
    </recommendedName>
</protein>
<dbReference type="Gene3D" id="3.40.50.2000">
    <property type="entry name" value="Glycogen Phosphorylase B"/>
    <property type="match status" value="2"/>
</dbReference>
<gene>
    <name evidence="6" type="ORF">TanjilG_27948</name>
</gene>
<name>A0A4P1RG81_LUPAN</name>
<reference evidence="6 7" key="1">
    <citation type="journal article" date="2017" name="Plant Biotechnol. J.">
        <title>A comprehensive draft genome sequence for lupin (Lupinus angustifolius), an emerging health food: insights into plant-microbe interactions and legume evolution.</title>
        <authorList>
            <person name="Hane J.K."/>
            <person name="Ming Y."/>
            <person name="Kamphuis L.G."/>
            <person name="Nelson M.N."/>
            <person name="Garg G."/>
            <person name="Atkins C.A."/>
            <person name="Bayer P.E."/>
            <person name="Bravo A."/>
            <person name="Bringans S."/>
            <person name="Cannon S."/>
            <person name="Edwards D."/>
            <person name="Foley R."/>
            <person name="Gao L.L."/>
            <person name="Harrison M.J."/>
            <person name="Huang W."/>
            <person name="Hurgobin B."/>
            <person name="Li S."/>
            <person name="Liu C.W."/>
            <person name="McGrath A."/>
            <person name="Morahan G."/>
            <person name="Murray J."/>
            <person name="Weller J."/>
            <person name="Jian J."/>
            <person name="Singh K.B."/>
        </authorList>
    </citation>
    <scope>NUCLEOTIDE SEQUENCE [LARGE SCALE GENOMIC DNA]</scope>
    <source>
        <strain evidence="7">cv. Tanjil</strain>
        <tissue evidence="6">Whole plant</tissue>
    </source>
</reference>
<dbReference type="Proteomes" id="UP000188354">
    <property type="component" value="Chromosome LG06"/>
</dbReference>
<evidence type="ECO:0000313" key="7">
    <source>
        <dbReference type="Proteomes" id="UP000188354"/>
    </source>
</evidence>
<comment type="similarity">
    <text evidence="1 4">Belongs to the UDP-glycosyltransferase family.</text>
</comment>
<dbReference type="EC" id="2.4.1.-" evidence="5"/>
<dbReference type="FunFam" id="3.40.50.2000:FF:000071">
    <property type="entry name" value="Glycosyltransferase"/>
    <property type="match status" value="1"/>
</dbReference>
<dbReference type="AlphaFoldDB" id="A0A4P1RG81"/>
<evidence type="ECO:0000256" key="3">
    <source>
        <dbReference type="ARBA" id="ARBA00022679"/>
    </source>
</evidence>
<dbReference type="PANTHER" id="PTHR48047">
    <property type="entry name" value="GLYCOSYLTRANSFERASE"/>
    <property type="match status" value="1"/>
</dbReference>
<keyword evidence="7" id="KW-1185">Reference proteome</keyword>